<keyword evidence="2" id="KW-0472">Membrane</keyword>
<dbReference type="Gene3D" id="1.10.8.10">
    <property type="entry name" value="DNA helicase RuvA subunit, C-terminal domain"/>
    <property type="match status" value="1"/>
</dbReference>
<dbReference type="Proteomes" id="UP001314903">
    <property type="component" value="Unassembled WGS sequence"/>
</dbReference>
<proteinExistence type="predicted"/>
<evidence type="ECO:0000313" key="5">
    <source>
        <dbReference type="Proteomes" id="UP001314903"/>
    </source>
</evidence>
<reference evidence="4 5" key="1">
    <citation type="submission" date="2021-03" db="EMBL/GenBank/DDBJ databases">
        <title>Genomic Encyclopedia of Type Strains, Phase IV (KMG-IV): sequencing the most valuable type-strain genomes for metagenomic binning, comparative biology and taxonomic classification.</title>
        <authorList>
            <person name="Goeker M."/>
        </authorList>
    </citation>
    <scope>NUCLEOTIDE SEQUENCE [LARGE SCALE GENOMIC DNA]</scope>
    <source>
        <strain evidence="4 5">DSM 27512</strain>
    </source>
</reference>
<dbReference type="Pfam" id="PF14242">
    <property type="entry name" value="DUF4342"/>
    <property type="match status" value="1"/>
</dbReference>
<dbReference type="CDD" id="cd14360">
    <property type="entry name" value="UBA_NAC_like_bac"/>
    <property type="match status" value="1"/>
</dbReference>
<protein>
    <submittedName>
        <fullName evidence="4">DNA-binding transcriptional MerR regulator</fullName>
    </submittedName>
</protein>
<keyword evidence="4" id="KW-0238">DNA-binding</keyword>
<feature type="transmembrane region" description="Helical" evidence="2">
    <location>
        <begin position="87"/>
        <end position="110"/>
    </location>
</feature>
<dbReference type="InterPro" id="IPR009060">
    <property type="entry name" value="UBA-like_sf"/>
</dbReference>
<gene>
    <name evidence="4" type="ORF">J2Z35_000138</name>
</gene>
<evidence type="ECO:0000256" key="1">
    <source>
        <dbReference type="SAM" id="MobiDB-lite"/>
    </source>
</evidence>
<keyword evidence="2" id="KW-1133">Transmembrane helix</keyword>
<sequence>MITLEKIDQVVERTGVTYEQARDALNACDGDVIDAIIYLEKSHHSFVDSVNIKSNELIDTLKDLLKKGNITRVMVEKEGEVILNLPVTIGAIGVIIAPVMAIVGVGAAIVTKYTIKIVKEDGDIIDVNKMTEEKVNEVKRKVDEKMGKAEKEDVTEEVIKEAMQEQKEELSKEQKDMADTLKKKEEDN</sequence>
<evidence type="ECO:0000313" key="4">
    <source>
        <dbReference type="EMBL" id="MBP2026349.1"/>
    </source>
</evidence>
<evidence type="ECO:0000256" key="2">
    <source>
        <dbReference type="SAM" id="Phobius"/>
    </source>
</evidence>
<name>A0ABS4KF10_9FIRM</name>
<dbReference type="InterPro" id="IPR025642">
    <property type="entry name" value="DUF4342"/>
</dbReference>
<evidence type="ECO:0000259" key="3">
    <source>
        <dbReference type="Pfam" id="PF14242"/>
    </source>
</evidence>
<organism evidence="4 5">
    <name type="scientific">Acetoanaerobium pronyense</name>
    <dbReference type="NCBI Taxonomy" id="1482736"/>
    <lineage>
        <taxon>Bacteria</taxon>
        <taxon>Bacillati</taxon>
        <taxon>Bacillota</taxon>
        <taxon>Clostridia</taxon>
        <taxon>Peptostreptococcales</taxon>
        <taxon>Filifactoraceae</taxon>
        <taxon>Acetoanaerobium</taxon>
    </lineage>
</organism>
<keyword evidence="2" id="KW-0812">Transmembrane</keyword>
<feature type="region of interest" description="Disordered" evidence="1">
    <location>
        <begin position="162"/>
        <end position="188"/>
    </location>
</feature>
<dbReference type="SUPFAM" id="SSF46934">
    <property type="entry name" value="UBA-like"/>
    <property type="match status" value="1"/>
</dbReference>
<comment type="caution">
    <text evidence="4">The sequence shown here is derived from an EMBL/GenBank/DDBJ whole genome shotgun (WGS) entry which is preliminary data.</text>
</comment>
<accession>A0ABS4KF10</accession>
<dbReference type="EMBL" id="JAGGLI010000001">
    <property type="protein sequence ID" value="MBP2026349.1"/>
    <property type="molecule type" value="Genomic_DNA"/>
</dbReference>
<dbReference type="RefSeq" id="WP_209658306.1">
    <property type="nucleotide sequence ID" value="NZ_JAGGLI010000001.1"/>
</dbReference>
<feature type="domain" description="DUF4342" evidence="3">
    <location>
        <begin position="44"/>
        <end position="119"/>
    </location>
</feature>
<dbReference type="GO" id="GO:0003677">
    <property type="term" value="F:DNA binding"/>
    <property type="evidence" value="ECO:0007669"/>
    <property type="project" value="UniProtKB-KW"/>
</dbReference>
<keyword evidence="5" id="KW-1185">Reference proteome</keyword>